<evidence type="ECO:0000313" key="3">
    <source>
        <dbReference type="Proteomes" id="UP000003835"/>
    </source>
</evidence>
<dbReference type="AlphaFoldDB" id="B4VIR5"/>
<accession>B4VIR5</accession>
<feature type="domain" description="HTH cro/C1-type" evidence="1">
    <location>
        <begin position="34"/>
        <end position="87"/>
    </location>
</feature>
<dbReference type="RefSeq" id="WP_006098483.1">
    <property type="nucleotide sequence ID" value="NZ_DS989842.1"/>
</dbReference>
<gene>
    <name evidence="2" type="ORF">MC7420_7785</name>
</gene>
<dbReference type="InterPro" id="IPR010982">
    <property type="entry name" value="Lambda_DNA-bd_dom_sf"/>
</dbReference>
<proteinExistence type="predicted"/>
<keyword evidence="3" id="KW-1185">Reference proteome</keyword>
<dbReference type="OrthoDB" id="9797478at2"/>
<name>B4VIR5_9CYAN</name>
<dbReference type="Pfam" id="PF13744">
    <property type="entry name" value="HTH_37"/>
    <property type="match status" value="1"/>
</dbReference>
<dbReference type="eggNOG" id="COG1396">
    <property type="taxonomic scope" value="Bacteria"/>
</dbReference>
<evidence type="ECO:0000313" key="2">
    <source>
        <dbReference type="EMBL" id="EDX78047.1"/>
    </source>
</evidence>
<sequence>MKRKPISELRKQMTPEQLAESQTRAQLASLSLTLAELRQSLGVTQQDMTEELGVIQSALSKLENQEDIQISTLYRYIKALGGTLQLVAHFPDRDVIISQFES</sequence>
<dbReference type="EMBL" id="DS989842">
    <property type="protein sequence ID" value="EDX78047.1"/>
    <property type="molecule type" value="Genomic_DNA"/>
</dbReference>
<dbReference type="InterPro" id="IPR001387">
    <property type="entry name" value="Cro/C1-type_HTH"/>
</dbReference>
<dbReference type="InterPro" id="IPR039554">
    <property type="entry name" value="HigA2-like_HTH"/>
</dbReference>
<dbReference type="CDD" id="cd00093">
    <property type="entry name" value="HTH_XRE"/>
    <property type="match status" value="1"/>
</dbReference>
<dbReference type="PROSITE" id="PS50943">
    <property type="entry name" value="HTH_CROC1"/>
    <property type="match status" value="1"/>
</dbReference>
<dbReference type="GO" id="GO:0003677">
    <property type="term" value="F:DNA binding"/>
    <property type="evidence" value="ECO:0007669"/>
    <property type="project" value="InterPro"/>
</dbReference>
<dbReference type="STRING" id="118168.MC7420_7785"/>
<dbReference type="SUPFAM" id="SSF47413">
    <property type="entry name" value="lambda repressor-like DNA-binding domains"/>
    <property type="match status" value="1"/>
</dbReference>
<reference evidence="2 3" key="1">
    <citation type="submission" date="2008-07" db="EMBL/GenBank/DDBJ databases">
        <authorList>
            <person name="Tandeau de Marsac N."/>
            <person name="Ferriera S."/>
            <person name="Johnson J."/>
            <person name="Kravitz S."/>
            <person name="Beeson K."/>
            <person name="Sutton G."/>
            <person name="Rogers Y.-H."/>
            <person name="Friedman R."/>
            <person name="Frazier M."/>
            <person name="Venter J.C."/>
        </authorList>
    </citation>
    <scope>NUCLEOTIDE SEQUENCE [LARGE SCALE GENOMIC DNA]</scope>
    <source>
        <strain evidence="2 3">PCC 7420</strain>
    </source>
</reference>
<organism evidence="2 3">
    <name type="scientific">Coleofasciculus chthonoplastes PCC 7420</name>
    <dbReference type="NCBI Taxonomy" id="118168"/>
    <lineage>
        <taxon>Bacteria</taxon>
        <taxon>Bacillati</taxon>
        <taxon>Cyanobacteriota</taxon>
        <taxon>Cyanophyceae</taxon>
        <taxon>Coleofasciculales</taxon>
        <taxon>Coleofasciculaceae</taxon>
        <taxon>Coleofasciculus</taxon>
    </lineage>
</organism>
<dbReference type="SMART" id="SM00530">
    <property type="entry name" value="HTH_XRE"/>
    <property type="match status" value="1"/>
</dbReference>
<protein>
    <submittedName>
        <fullName evidence="2">Helix-turn-helix domain protein</fullName>
    </submittedName>
</protein>
<dbReference type="Gene3D" id="1.10.260.40">
    <property type="entry name" value="lambda repressor-like DNA-binding domains"/>
    <property type="match status" value="1"/>
</dbReference>
<evidence type="ECO:0000259" key="1">
    <source>
        <dbReference type="PROSITE" id="PS50943"/>
    </source>
</evidence>
<dbReference type="Proteomes" id="UP000003835">
    <property type="component" value="Unassembled WGS sequence"/>
</dbReference>
<dbReference type="HOGENOM" id="CLU_066192_13_1_3"/>